<protein>
    <submittedName>
        <fullName evidence="3">Uncharacterized protein</fullName>
    </submittedName>
</protein>
<feature type="domain" description="Replication-associated protein G2P C-terminal" evidence="2">
    <location>
        <begin position="343"/>
        <end position="423"/>
    </location>
</feature>
<dbReference type="Proteomes" id="UP000273536">
    <property type="component" value="Unassembled WGS sequence"/>
</dbReference>
<dbReference type="InterPro" id="IPR022688">
    <property type="entry name" value="G2P_C"/>
</dbReference>
<comment type="caution">
    <text evidence="3">The sequence shown here is derived from an EMBL/GenBank/DDBJ whole genome shotgun (WGS) entry which is preliminary data.</text>
</comment>
<evidence type="ECO:0000313" key="4">
    <source>
        <dbReference type="Proteomes" id="UP000273536"/>
    </source>
</evidence>
<dbReference type="GO" id="GO:0006260">
    <property type="term" value="P:DNA replication"/>
    <property type="evidence" value="ECO:0007669"/>
    <property type="project" value="InterPro"/>
</dbReference>
<accession>A0A3M3U6S5</accession>
<dbReference type="Pfam" id="PF05144">
    <property type="entry name" value="Phage_CRI"/>
    <property type="match status" value="1"/>
</dbReference>
<dbReference type="EMBL" id="RBPS01000390">
    <property type="protein sequence ID" value="RMO28802.1"/>
    <property type="molecule type" value="Genomic_DNA"/>
</dbReference>
<evidence type="ECO:0000259" key="2">
    <source>
        <dbReference type="Pfam" id="PF05155"/>
    </source>
</evidence>
<dbReference type="Pfam" id="PF05155">
    <property type="entry name" value="G2P_X_C"/>
    <property type="match status" value="1"/>
</dbReference>
<reference evidence="3 4" key="1">
    <citation type="submission" date="2018-08" db="EMBL/GenBank/DDBJ databases">
        <title>Recombination of ecologically and evolutionarily significant loci maintains genetic cohesion in the Pseudomonas syringae species complex.</title>
        <authorList>
            <person name="Dillon M."/>
            <person name="Thakur S."/>
            <person name="Almeida R.N.D."/>
            <person name="Weir B.S."/>
            <person name="Guttman D.S."/>
        </authorList>
    </citation>
    <scope>NUCLEOTIDE SEQUENCE [LARGE SCALE GENOMIC DNA]</scope>
    <source>
        <strain evidence="3 4">ICMP 6372</strain>
    </source>
</reference>
<dbReference type="InterPro" id="IPR022686">
    <property type="entry name" value="G2P_N"/>
</dbReference>
<feature type="domain" description="Replication-associated protein G2P N-terminal" evidence="1">
    <location>
        <begin position="58"/>
        <end position="303"/>
    </location>
</feature>
<dbReference type="AlphaFoldDB" id="A0A3M3U6S5"/>
<name>A0A3M3U6S5_PSESG</name>
<evidence type="ECO:0000259" key="1">
    <source>
        <dbReference type="Pfam" id="PF05144"/>
    </source>
</evidence>
<organism evidence="3 4">
    <name type="scientific">Pseudomonas savastanoi pv. glycinea</name>
    <name type="common">Pseudomonas syringae pv. glycinea</name>
    <dbReference type="NCBI Taxonomy" id="318"/>
    <lineage>
        <taxon>Bacteria</taxon>
        <taxon>Pseudomonadati</taxon>
        <taxon>Pseudomonadota</taxon>
        <taxon>Gammaproteobacteria</taxon>
        <taxon>Pseudomonadales</taxon>
        <taxon>Pseudomonadaceae</taxon>
        <taxon>Pseudomonas</taxon>
    </lineage>
</organism>
<sequence length="431" mass="48908">MSSFCRSGFSSFPDRKYCSIVQLRYSGILVLACRDPQWSAYRHSATVIPVLTRICMFIDWLTVSQVFDFDLPVISDTAFLAVDTATHEILSTSYRATKYEGSYSSTLKIKISGRKITVDGNPSRINRHDNLFGFETVSECISVFNSVMSNLGLPSFTRCTRVEIRDGESGGKAGHLWSDGCVIHRIDLTTNVAVGSGNEMSYIRALATQRIGHSIGFLYPNGQTTDWTTSGHGKGARLQYRKVYNKAFDLINKHLPKVKLVCGETSEEFKYAQSLYDYCVSQGIVRFEQELKDEFLKKKGLSFWGLFDEGIYSQLHREFLDIDQRLKVTKMDQASIAQQLLLENVVDTPRQANTTAYYASLWMNDQELVLSQRSFETHAARLNRIGINIRNVCDIRSFSTVFIREMKEITPAKNIQPPSFYKRASHLRSVA</sequence>
<proteinExistence type="predicted"/>
<evidence type="ECO:0000313" key="3">
    <source>
        <dbReference type="EMBL" id="RMO28802.1"/>
    </source>
</evidence>
<gene>
    <name evidence="3" type="ORF">ALQ42_101395</name>
</gene>